<dbReference type="Proteomes" id="UP001161247">
    <property type="component" value="Chromosome 1"/>
</dbReference>
<feature type="compositionally biased region" description="Basic and acidic residues" evidence="1">
    <location>
        <begin position="286"/>
        <end position="301"/>
    </location>
</feature>
<evidence type="ECO:0000313" key="4">
    <source>
        <dbReference type="Proteomes" id="UP001161247"/>
    </source>
</evidence>
<feature type="region of interest" description="Disordered" evidence="1">
    <location>
        <begin position="211"/>
        <end position="244"/>
    </location>
</feature>
<keyword evidence="4" id="KW-1185">Reference proteome</keyword>
<dbReference type="Pfam" id="PF26130">
    <property type="entry name" value="PB1-like"/>
    <property type="match status" value="1"/>
</dbReference>
<evidence type="ECO:0000259" key="2">
    <source>
        <dbReference type="Pfam" id="PF26130"/>
    </source>
</evidence>
<protein>
    <submittedName>
        <fullName evidence="3">OLC1v1023647C1</fullName>
    </submittedName>
</protein>
<accession>A0AAV1C1B3</accession>
<evidence type="ECO:0000313" key="3">
    <source>
        <dbReference type="EMBL" id="CAI9089136.1"/>
    </source>
</evidence>
<evidence type="ECO:0000256" key="1">
    <source>
        <dbReference type="SAM" id="MobiDB-lite"/>
    </source>
</evidence>
<feature type="compositionally biased region" description="Basic residues" evidence="1">
    <location>
        <begin position="234"/>
        <end position="244"/>
    </location>
</feature>
<organism evidence="3 4">
    <name type="scientific">Oldenlandia corymbosa var. corymbosa</name>
    <dbReference type="NCBI Taxonomy" id="529605"/>
    <lineage>
        <taxon>Eukaryota</taxon>
        <taxon>Viridiplantae</taxon>
        <taxon>Streptophyta</taxon>
        <taxon>Embryophyta</taxon>
        <taxon>Tracheophyta</taxon>
        <taxon>Spermatophyta</taxon>
        <taxon>Magnoliopsida</taxon>
        <taxon>eudicotyledons</taxon>
        <taxon>Gunneridae</taxon>
        <taxon>Pentapetalae</taxon>
        <taxon>asterids</taxon>
        <taxon>lamiids</taxon>
        <taxon>Gentianales</taxon>
        <taxon>Rubiaceae</taxon>
        <taxon>Rubioideae</taxon>
        <taxon>Spermacoceae</taxon>
        <taxon>Hedyotis-Oldenlandia complex</taxon>
        <taxon>Oldenlandia</taxon>
    </lineage>
</organism>
<feature type="domain" description="PB1-like" evidence="2">
    <location>
        <begin position="34"/>
        <end position="122"/>
    </location>
</feature>
<gene>
    <name evidence="3" type="ORF">OLC1_LOCUS1543</name>
</gene>
<proteinExistence type="predicted"/>
<dbReference type="AlphaFoldDB" id="A0AAV1C1B3"/>
<feature type="region of interest" description="Disordered" evidence="1">
    <location>
        <begin position="270"/>
        <end position="334"/>
    </location>
</feature>
<dbReference type="EMBL" id="OX459118">
    <property type="protein sequence ID" value="CAI9089136.1"/>
    <property type="molecule type" value="Genomic_DNA"/>
</dbReference>
<dbReference type="InterPro" id="IPR058594">
    <property type="entry name" value="PB1-like_dom_pln"/>
</dbReference>
<sequence>MVDNVCFRKKGFRSKCLKDGSFVGESPGNKNLESIKIQYGGQLISTPTPIYYGGDFSMVDKVRLTTITLMDVYCMVERLGIHGMVHLYHISNEDEIQKIEDDGNLRTLCLNSLKRDRLVVLYALDDADETNFRGVGIEDWSEKDSEYDEADDDKYYVDFVASLSKSKVVVPYIGSGEGLKNGKMNDNSCGVGIKYGKDKEKDKLEIVYTGAGEQETHSDGEEDLEDPQRLGKNQGKRYKHSLPRGGGKIKCRKCNVQGYNARTCQNKVAGEPNEEHNLMSGSIDAETSKIQEDPKRDEKKNHNQKGMNLKKRKQRANEESHPKEQRKKVLSMSQVKNTDAKIPEIIINRMREESSSKFFDEKTSAEKMIASELPNTRKPLKSNAKLCSDLDKHEGRKETLPDRYKPDIGLLLKNGMRVPDWMHLFDFVTDQNDNASAPIQSAAVTYWWIGKRHC</sequence>
<name>A0AAV1C1B3_OLDCO</name>
<reference evidence="3" key="1">
    <citation type="submission" date="2023-03" db="EMBL/GenBank/DDBJ databases">
        <authorList>
            <person name="Julca I."/>
        </authorList>
    </citation>
    <scope>NUCLEOTIDE SEQUENCE</scope>
</reference>